<dbReference type="NCBIfam" id="TIGR01643">
    <property type="entry name" value="YD_repeat_2x"/>
    <property type="match status" value="3"/>
</dbReference>
<dbReference type="PANTHER" id="PTHR32305:SF15">
    <property type="entry name" value="PROTEIN RHSA-RELATED"/>
    <property type="match status" value="1"/>
</dbReference>
<dbReference type="InterPro" id="IPR006530">
    <property type="entry name" value="YD"/>
</dbReference>
<evidence type="ECO:0000313" key="4">
    <source>
        <dbReference type="Proteomes" id="UP001106592"/>
    </source>
</evidence>
<dbReference type="PANTHER" id="PTHR32305">
    <property type="match status" value="1"/>
</dbReference>
<dbReference type="Pfam" id="PF25023">
    <property type="entry name" value="TEN_YD-shell"/>
    <property type="match status" value="1"/>
</dbReference>
<evidence type="ECO:0000313" key="3">
    <source>
        <dbReference type="EMBL" id="MBV6288539.1"/>
    </source>
</evidence>
<dbReference type="EMBL" id="JAHTBI010000054">
    <property type="protein sequence ID" value="MBV6288539.1"/>
    <property type="molecule type" value="Genomic_DNA"/>
</dbReference>
<dbReference type="InterPro" id="IPR031325">
    <property type="entry name" value="RHS_repeat"/>
</dbReference>
<feature type="domain" description="Teneurin-like YD-shell" evidence="2">
    <location>
        <begin position="722"/>
        <end position="856"/>
    </location>
</feature>
<name>A0A9Q2XLU7_9PSED</name>
<keyword evidence="1" id="KW-0677">Repeat</keyword>
<dbReference type="Proteomes" id="UP001106592">
    <property type="component" value="Unassembled WGS sequence"/>
</dbReference>
<comment type="caution">
    <text evidence="3">The sequence shown here is derived from an EMBL/GenBank/DDBJ whole genome shotgun (WGS) entry which is preliminary data.</text>
</comment>
<dbReference type="InterPro" id="IPR056823">
    <property type="entry name" value="TEN-like_YD-shell"/>
</dbReference>
<organism evidence="3 4">
    <name type="scientific">Pseudomonas aegrilactucae</name>
    <dbReference type="NCBI Taxonomy" id="2854028"/>
    <lineage>
        <taxon>Bacteria</taxon>
        <taxon>Pseudomonadati</taxon>
        <taxon>Pseudomonadota</taxon>
        <taxon>Gammaproteobacteria</taxon>
        <taxon>Pseudomonadales</taxon>
        <taxon>Pseudomonadaceae</taxon>
        <taxon>Pseudomonas</taxon>
    </lineage>
</organism>
<reference evidence="3" key="2">
    <citation type="journal article" date="2023" name="Plant Pathol.">
        <title>Dismantling and reorganizing Pseudomonas marginalis sensu#lato.</title>
        <authorList>
            <person name="Sawada H."/>
            <person name="Fujikawa T."/>
            <person name="Satou M."/>
        </authorList>
    </citation>
    <scope>NUCLEOTIDE SEQUENCE</scope>
    <source>
        <strain evidence="3">MAFF 301350</strain>
    </source>
</reference>
<sequence>MTDHTGRKWSYQYAALGTEGQQVLSKVTPPAGGSWSYAYGPGEFASTVPPQTIPLTAVSIAARKLQKVTNPWGGSVSYTYGFYKNAVEYRDYGAHPFKKYAVYERVASKTLSNGGTWNYSYTRGSAGVPDTTKVTSPIGVETYTFIGPAYNIATTLSASFHNTAWRIGTPVSKVGAGGETETYTWQNRLLTTAPTVVHELGTVRDQQSWVADLQKHTITRNGATYTTEYAGYDAYGNPGSRTETGPNGGSRVTKLTYFNDPTKWIIGRLKDELFPGSSVTRTFDTNGNVLAINRNGVVTGHTYDAQGNLASQTRPGNRVYTYGNYRHGAWQTQAQPEGISLTRVVDNTGNITSETNGEGKTTRYTFDGLNRVTSITPPSGTATTIAYTPTQKTSTRGAQIETTRYDPFGQVASMTLGAITTRHEYDALGRQTFVSHPGAATGTRYQYDAMNRVIRTTHADGTFQSTAYGPGTQTVTDERGKVSTSTYRYYGDPSQGQLMAIVAAEPSANVTLSRDTRDQITAVTQGGLKRSYSYNVNGYLVSVTNPETGVTTYGRDIAGNMTTRAVGASGVTRYAYDGQNRLTSVTYPGTTPAVTKTYNKNGKLLTSNAAGGNRSFAYDAAGNLIQETLALDGKSFTAKYAYNGLDQLSSVTYPQSGRVVTYAPDALGRPTTVSGYVNNVKYWPSGLIQQITYANGTVSNYGQNPRLWPATFNTQKTGGSLYLNSSYTYDGTGNLATIRDTANSAFNRTLGYDNINRLTSVAGFWGEGSIAYSGGGNILKQTLGQSTLNYSYDAQNRLSAVSGLRANSYGYDAYGNINSSQGNTYTYNGVPNLVCINCSNPAGKIEYRYDGLDHRSSVTRAGAALYEMHDSKGRQLIELNGSTLTEYFYLGDKRIAQEVTP</sequence>
<reference evidence="3" key="1">
    <citation type="journal article" date="2022" name="Int. J. Syst. Evol. Microbiol.">
        <title>Pseudomonas aegrilactucae sp. nov. and Pseudomonas morbosilactucae sp. nov., pathogens causing bacterial rot of lettuce in Japan.</title>
        <authorList>
            <person name="Sawada H."/>
            <person name="Fujikawa T."/>
            <person name="Satou M."/>
        </authorList>
    </citation>
    <scope>NUCLEOTIDE SEQUENCE</scope>
    <source>
        <strain evidence="3">MAFF 301350</strain>
    </source>
</reference>
<evidence type="ECO:0000256" key="1">
    <source>
        <dbReference type="ARBA" id="ARBA00022737"/>
    </source>
</evidence>
<evidence type="ECO:0000259" key="2">
    <source>
        <dbReference type="Pfam" id="PF25023"/>
    </source>
</evidence>
<accession>A0A9Q2XLU7</accession>
<dbReference type="AlphaFoldDB" id="A0A9Q2XLU7"/>
<gene>
    <name evidence="3" type="ORF">KUO17_16135</name>
</gene>
<dbReference type="Pfam" id="PF05593">
    <property type="entry name" value="RHS_repeat"/>
    <property type="match status" value="5"/>
</dbReference>
<protein>
    <submittedName>
        <fullName evidence="3">RHS repeat protein</fullName>
    </submittedName>
</protein>
<dbReference type="InterPro" id="IPR050708">
    <property type="entry name" value="T6SS_VgrG/RHS"/>
</dbReference>
<proteinExistence type="predicted"/>
<keyword evidence="4" id="KW-1185">Reference proteome</keyword>